<evidence type="ECO:0000256" key="7">
    <source>
        <dbReference type="ARBA" id="ARBA00022801"/>
    </source>
</evidence>
<dbReference type="HAMAP" id="MF_00009">
    <property type="entry name" value="Endoribonucl_YbeY"/>
    <property type="match status" value="1"/>
</dbReference>
<keyword evidence="9" id="KW-0963">Cytoplasm</keyword>
<feature type="binding site" evidence="9">
    <location>
        <position position="133"/>
    </location>
    <ligand>
        <name>Zn(2+)</name>
        <dbReference type="ChEBI" id="CHEBI:29105"/>
        <note>catalytic</note>
    </ligand>
</feature>
<comment type="subcellular location">
    <subcellularLocation>
        <location evidence="9">Cytoplasm</location>
    </subcellularLocation>
</comment>
<keyword evidence="6 9" id="KW-0255">Endonuclease</keyword>
<evidence type="ECO:0000256" key="3">
    <source>
        <dbReference type="ARBA" id="ARBA00022552"/>
    </source>
</evidence>
<keyword evidence="4 9" id="KW-0540">Nuclease</keyword>
<keyword evidence="5 9" id="KW-0479">Metal-binding</keyword>
<dbReference type="EC" id="3.1.-.-" evidence="9"/>
<accession>A0A9D1T484</accession>
<sequence>MRRLKISFLNMQSLLRLDLRLKRLLRSCCRAALEEGGYNESCEISISFVGNEKIREINRDFRGIDSCTDVLSFPMADNREFELNKDTGCYSLGDIIISTERALEQAKELGHSLKREVSFLVIHSTLHLIGYDHPDEDGEMTSAMRACERSVVSRLGLDEGKV</sequence>
<keyword evidence="3 9" id="KW-0698">rRNA processing</keyword>
<reference evidence="10" key="2">
    <citation type="journal article" date="2021" name="PeerJ">
        <title>Extensive microbial diversity within the chicken gut microbiome revealed by metagenomics and culture.</title>
        <authorList>
            <person name="Gilroy R."/>
            <person name="Ravi A."/>
            <person name="Getino M."/>
            <person name="Pursley I."/>
            <person name="Horton D.L."/>
            <person name="Alikhan N.F."/>
            <person name="Baker D."/>
            <person name="Gharbi K."/>
            <person name="Hall N."/>
            <person name="Watson M."/>
            <person name="Adriaenssens E.M."/>
            <person name="Foster-Nyarko E."/>
            <person name="Jarju S."/>
            <person name="Secka A."/>
            <person name="Antonio M."/>
            <person name="Oren A."/>
            <person name="Chaudhuri R.R."/>
            <person name="La Ragione R."/>
            <person name="Hildebrand F."/>
            <person name="Pallen M.J."/>
        </authorList>
    </citation>
    <scope>NUCLEOTIDE SEQUENCE</scope>
    <source>
        <strain evidence="10">1370</strain>
    </source>
</reference>
<evidence type="ECO:0000313" key="10">
    <source>
        <dbReference type="EMBL" id="HIV10886.1"/>
    </source>
</evidence>
<dbReference type="GO" id="GO:0008270">
    <property type="term" value="F:zinc ion binding"/>
    <property type="evidence" value="ECO:0007669"/>
    <property type="project" value="UniProtKB-UniRule"/>
</dbReference>
<keyword evidence="8 9" id="KW-0862">Zinc</keyword>
<dbReference type="SUPFAM" id="SSF55486">
    <property type="entry name" value="Metalloproteases ('zincins'), catalytic domain"/>
    <property type="match status" value="1"/>
</dbReference>
<dbReference type="PROSITE" id="PS01306">
    <property type="entry name" value="UPF0054"/>
    <property type="match status" value="1"/>
</dbReference>
<dbReference type="PANTHER" id="PTHR46986">
    <property type="entry name" value="ENDORIBONUCLEASE YBEY, CHLOROPLASTIC"/>
    <property type="match status" value="1"/>
</dbReference>
<gene>
    <name evidence="9 10" type="primary">ybeY</name>
    <name evidence="10" type="ORF">IAD28_04245</name>
</gene>
<evidence type="ECO:0000256" key="4">
    <source>
        <dbReference type="ARBA" id="ARBA00022722"/>
    </source>
</evidence>
<dbReference type="Proteomes" id="UP000823960">
    <property type="component" value="Unassembled WGS sequence"/>
</dbReference>
<feature type="binding site" evidence="9">
    <location>
        <position position="123"/>
    </location>
    <ligand>
        <name>Zn(2+)</name>
        <dbReference type="ChEBI" id="CHEBI:29105"/>
        <note>catalytic</note>
    </ligand>
</feature>
<evidence type="ECO:0000256" key="1">
    <source>
        <dbReference type="ARBA" id="ARBA00010875"/>
    </source>
</evidence>
<evidence type="ECO:0000256" key="5">
    <source>
        <dbReference type="ARBA" id="ARBA00022723"/>
    </source>
</evidence>
<organism evidence="10 11">
    <name type="scientific">Candidatus Faeciplasma avium</name>
    <dbReference type="NCBI Taxonomy" id="2840798"/>
    <lineage>
        <taxon>Bacteria</taxon>
        <taxon>Bacillati</taxon>
        <taxon>Bacillota</taxon>
        <taxon>Clostridia</taxon>
        <taxon>Eubacteriales</taxon>
        <taxon>Oscillospiraceae</taxon>
        <taxon>Oscillospiraceae incertae sedis</taxon>
        <taxon>Candidatus Faeciplasma</taxon>
    </lineage>
</organism>
<proteinExistence type="inferred from homology"/>
<protein>
    <recommendedName>
        <fullName evidence="9">Endoribonuclease YbeY</fullName>
        <ecNumber evidence="9">3.1.-.-</ecNumber>
    </recommendedName>
</protein>
<comment type="similarity">
    <text evidence="1 9">Belongs to the endoribonuclease YbeY family.</text>
</comment>
<evidence type="ECO:0000256" key="8">
    <source>
        <dbReference type="ARBA" id="ARBA00022833"/>
    </source>
</evidence>
<dbReference type="Pfam" id="PF02130">
    <property type="entry name" value="YbeY"/>
    <property type="match status" value="1"/>
</dbReference>
<evidence type="ECO:0000256" key="9">
    <source>
        <dbReference type="HAMAP-Rule" id="MF_00009"/>
    </source>
</evidence>
<comment type="function">
    <text evidence="9">Single strand-specific metallo-endoribonuclease involved in late-stage 70S ribosome quality control and in maturation of the 3' terminus of the 16S rRNA.</text>
</comment>
<dbReference type="PANTHER" id="PTHR46986:SF1">
    <property type="entry name" value="ENDORIBONUCLEASE YBEY, CHLOROPLASTIC"/>
    <property type="match status" value="1"/>
</dbReference>
<dbReference type="GO" id="GO:0004521">
    <property type="term" value="F:RNA endonuclease activity"/>
    <property type="evidence" value="ECO:0007669"/>
    <property type="project" value="UniProtKB-UniRule"/>
</dbReference>
<dbReference type="InterPro" id="IPR002036">
    <property type="entry name" value="YbeY"/>
</dbReference>
<evidence type="ECO:0000256" key="6">
    <source>
        <dbReference type="ARBA" id="ARBA00022759"/>
    </source>
</evidence>
<dbReference type="EMBL" id="DVOL01000056">
    <property type="protein sequence ID" value="HIV10886.1"/>
    <property type="molecule type" value="Genomic_DNA"/>
</dbReference>
<reference evidence="10" key="1">
    <citation type="submission" date="2020-10" db="EMBL/GenBank/DDBJ databases">
        <authorList>
            <person name="Gilroy R."/>
        </authorList>
    </citation>
    <scope>NUCLEOTIDE SEQUENCE</scope>
    <source>
        <strain evidence="10">1370</strain>
    </source>
</reference>
<dbReference type="GO" id="GO:0006364">
    <property type="term" value="P:rRNA processing"/>
    <property type="evidence" value="ECO:0007669"/>
    <property type="project" value="UniProtKB-UniRule"/>
</dbReference>
<dbReference type="GO" id="GO:0004222">
    <property type="term" value="F:metalloendopeptidase activity"/>
    <property type="evidence" value="ECO:0007669"/>
    <property type="project" value="InterPro"/>
</dbReference>
<evidence type="ECO:0000256" key="2">
    <source>
        <dbReference type="ARBA" id="ARBA00022517"/>
    </source>
</evidence>
<dbReference type="InterPro" id="IPR023091">
    <property type="entry name" value="MetalPrtase_cat_dom_sf_prd"/>
</dbReference>
<dbReference type="AlphaFoldDB" id="A0A9D1T484"/>
<keyword evidence="2 9" id="KW-0690">Ribosome biogenesis</keyword>
<name>A0A9D1T484_9FIRM</name>
<dbReference type="NCBIfam" id="TIGR00043">
    <property type="entry name" value="rRNA maturation RNase YbeY"/>
    <property type="match status" value="1"/>
</dbReference>
<dbReference type="InterPro" id="IPR020549">
    <property type="entry name" value="YbeY_CS"/>
</dbReference>
<feature type="binding site" evidence="9">
    <location>
        <position position="127"/>
    </location>
    <ligand>
        <name>Zn(2+)</name>
        <dbReference type="ChEBI" id="CHEBI:29105"/>
        <note>catalytic</note>
    </ligand>
</feature>
<keyword evidence="7 9" id="KW-0378">Hydrolase</keyword>
<comment type="caution">
    <text evidence="10">The sequence shown here is derived from an EMBL/GenBank/DDBJ whole genome shotgun (WGS) entry which is preliminary data.</text>
</comment>
<dbReference type="GO" id="GO:0005737">
    <property type="term" value="C:cytoplasm"/>
    <property type="evidence" value="ECO:0007669"/>
    <property type="project" value="UniProtKB-SubCell"/>
</dbReference>
<evidence type="ECO:0000313" key="11">
    <source>
        <dbReference type="Proteomes" id="UP000823960"/>
    </source>
</evidence>
<dbReference type="Gene3D" id="3.40.390.30">
    <property type="entry name" value="Metalloproteases ('zincins'), catalytic domain"/>
    <property type="match status" value="1"/>
</dbReference>
<comment type="cofactor">
    <cofactor evidence="9">
        <name>Zn(2+)</name>
        <dbReference type="ChEBI" id="CHEBI:29105"/>
    </cofactor>
    <text evidence="9">Binds 1 zinc ion.</text>
</comment>